<comment type="caution">
    <text evidence="9">The sequence shown here is derived from an EMBL/GenBank/DDBJ whole genome shotgun (WGS) entry which is preliminary data.</text>
</comment>
<dbReference type="PRINTS" id="PR01506">
    <property type="entry name" value="TATBPROTEIN"/>
</dbReference>
<keyword evidence="5" id="KW-1133">Transmembrane helix</keyword>
<evidence type="ECO:0000313" key="9">
    <source>
        <dbReference type="EMBL" id="GLJ60949.1"/>
    </source>
</evidence>
<keyword evidence="2" id="KW-0813">Transport</keyword>
<evidence type="ECO:0008006" key="11">
    <source>
        <dbReference type="Google" id="ProtNLM"/>
    </source>
</evidence>
<evidence type="ECO:0000256" key="1">
    <source>
        <dbReference type="ARBA" id="ARBA00004167"/>
    </source>
</evidence>
<evidence type="ECO:0000256" key="2">
    <source>
        <dbReference type="ARBA" id="ARBA00022448"/>
    </source>
</evidence>
<name>A0A9W6H2S8_9MICO</name>
<reference evidence="9" key="2">
    <citation type="submission" date="2023-01" db="EMBL/GenBank/DDBJ databases">
        <authorList>
            <person name="Sun Q."/>
            <person name="Evtushenko L."/>
        </authorList>
    </citation>
    <scope>NUCLEOTIDE SEQUENCE</scope>
    <source>
        <strain evidence="9">VKM Ac-1020</strain>
    </source>
</reference>
<keyword evidence="6" id="KW-0811">Translocation</keyword>
<evidence type="ECO:0000256" key="4">
    <source>
        <dbReference type="ARBA" id="ARBA00022927"/>
    </source>
</evidence>
<keyword evidence="10" id="KW-1185">Reference proteome</keyword>
<evidence type="ECO:0000256" key="7">
    <source>
        <dbReference type="ARBA" id="ARBA00023136"/>
    </source>
</evidence>
<evidence type="ECO:0000313" key="10">
    <source>
        <dbReference type="Proteomes" id="UP001142462"/>
    </source>
</evidence>
<evidence type="ECO:0000256" key="6">
    <source>
        <dbReference type="ARBA" id="ARBA00023010"/>
    </source>
</evidence>
<dbReference type="RefSeq" id="WP_271172658.1">
    <property type="nucleotide sequence ID" value="NZ_BSEJ01000003.1"/>
</dbReference>
<sequence length="214" mass="22913">MFGLTFEKLLVIALIAAVIVGPTRLPHYAQRVAELIRSVRSFLDAARERTEAETGISLEEWKAMDPRRYDPRRIVRDALDPAAEESRADEVPSAEAVRETVVGPARAGGDEHPDPAGVVLGSEMQQVRVIRPVAADETVAEPPEGREPARRRKWVVVGGSSGHPKRVLVDIDDEPTVGDTETGAAPQGTDSRATPEAVAAPAESEKITASADAA</sequence>
<dbReference type="InterPro" id="IPR003369">
    <property type="entry name" value="TatA/B/E"/>
</dbReference>
<dbReference type="Proteomes" id="UP001142462">
    <property type="component" value="Unassembled WGS sequence"/>
</dbReference>
<proteinExistence type="predicted"/>
<keyword evidence="7" id="KW-0472">Membrane</keyword>
<evidence type="ECO:0000256" key="5">
    <source>
        <dbReference type="ARBA" id="ARBA00022989"/>
    </source>
</evidence>
<keyword evidence="4" id="KW-0653">Protein transport</keyword>
<gene>
    <name evidence="9" type="ORF">GCM10017576_10780</name>
</gene>
<dbReference type="Pfam" id="PF02416">
    <property type="entry name" value="TatA_B_E"/>
    <property type="match status" value="1"/>
</dbReference>
<protein>
    <recommendedName>
        <fullName evidence="11">Sec-independent protein translocase protein TatB</fullName>
    </recommendedName>
</protein>
<accession>A0A9W6H2S8</accession>
<dbReference type="AlphaFoldDB" id="A0A9W6H2S8"/>
<reference evidence="9" key="1">
    <citation type="journal article" date="2014" name="Int. J. Syst. Evol. Microbiol.">
        <title>Complete genome sequence of Corynebacterium casei LMG S-19264T (=DSM 44701T), isolated from a smear-ripened cheese.</title>
        <authorList>
            <consortium name="US DOE Joint Genome Institute (JGI-PGF)"/>
            <person name="Walter F."/>
            <person name="Albersmeier A."/>
            <person name="Kalinowski J."/>
            <person name="Ruckert C."/>
        </authorList>
    </citation>
    <scope>NUCLEOTIDE SEQUENCE</scope>
    <source>
        <strain evidence="9">VKM Ac-1020</strain>
    </source>
</reference>
<dbReference type="EMBL" id="BSEJ01000003">
    <property type="protein sequence ID" value="GLJ60949.1"/>
    <property type="molecule type" value="Genomic_DNA"/>
</dbReference>
<dbReference type="Gene3D" id="1.20.5.3310">
    <property type="match status" value="1"/>
</dbReference>
<feature type="region of interest" description="Disordered" evidence="8">
    <location>
        <begin position="137"/>
        <end position="214"/>
    </location>
</feature>
<organism evidence="9 10">
    <name type="scientific">Microbacterium barkeri</name>
    <dbReference type="NCBI Taxonomy" id="33917"/>
    <lineage>
        <taxon>Bacteria</taxon>
        <taxon>Bacillati</taxon>
        <taxon>Actinomycetota</taxon>
        <taxon>Actinomycetes</taxon>
        <taxon>Micrococcales</taxon>
        <taxon>Microbacteriaceae</taxon>
        <taxon>Microbacterium</taxon>
    </lineage>
</organism>
<comment type="subcellular location">
    <subcellularLocation>
        <location evidence="1">Membrane</location>
        <topology evidence="1">Single-pass membrane protein</topology>
    </subcellularLocation>
</comment>
<evidence type="ECO:0000256" key="3">
    <source>
        <dbReference type="ARBA" id="ARBA00022692"/>
    </source>
</evidence>
<evidence type="ECO:0000256" key="8">
    <source>
        <dbReference type="SAM" id="MobiDB-lite"/>
    </source>
</evidence>
<keyword evidence="3" id="KW-0812">Transmembrane</keyword>